<dbReference type="Proteomes" id="UP000644699">
    <property type="component" value="Unassembled WGS sequence"/>
</dbReference>
<proteinExistence type="predicted"/>
<dbReference type="InterPro" id="IPR007375">
    <property type="entry name" value="SoxG"/>
</dbReference>
<accession>A0A916ZMV7</accession>
<name>A0A916ZMV7_9HYPH</name>
<evidence type="ECO:0000313" key="2">
    <source>
        <dbReference type="Proteomes" id="UP000644699"/>
    </source>
</evidence>
<dbReference type="RefSeq" id="WP_188908998.1">
    <property type="nucleotide sequence ID" value="NZ_BMIQ01000003.1"/>
</dbReference>
<dbReference type="SUPFAM" id="SSF103025">
    <property type="entry name" value="Folate-binding domain"/>
    <property type="match status" value="1"/>
</dbReference>
<organism evidence="1 2">
    <name type="scientific">Aureimonas endophytica</name>
    <dbReference type="NCBI Taxonomy" id="2027858"/>
    <lineage>
        <taxon>Bacteria</taxon>
        <taxon>Pseudomonadati</taxon>
        <taxon>Pseudomonadota</taxon>
        <taxon>Alphaproteobacteria</taxon>
        <taxon>Hyphomicrobiales</taxon>
        <taxon>Aurantimonadaceae</taxon>
        <taxon>Aureimonas</taxon>
    </lineage>
</organism>
<reference evidence="1" key="2">
    <citation type="submission" date="2020-09" db="EMBL/GenBank/DDBJ databases">
        <authorList>
            <person name="Sun Q."/>
            <person name="Zhou Y."/>
        </authorList>
    </citation>
    <scope>NUCLEOTIDE SEQUENCE</scope>
    <source>
        <strain evidence="1">CGMCC 1.15367</strain>
    </source>
</reference>
<dbReference type="Gene3D" id="3.30.1360.120">
    <property type="entry name" value="Probable tRNA modification gtpase trme, domain 1"/>
    <property type="match status" value="1"/>
</dbReference>
<dbReference type="InterPro" id="IPR027266">
    <property type="entry name" value="TrmE/GcvT-like"/>
</dbReference>
<sequence>MAEIALLSRPALPFAPLGHAGGVLRIEPLPEGRLLHALAPAEAAEDAAASLAALFGDAPHALRPYAPGQWFLVGDAPLRPGDLARMGERLDTCAALSDQSHGRVRLALEGEGARRLLAKGTALDLGDRAFPVGASAQTLFGHIGVHITRTAPDRYELIVLRSFAASLWHDLCHAGAEFLSDEGDGRDVAARRHHASGQ</sequence>
<keyword evidence="2" id="KW-1185">Reference proteome</keyword>
<evidence type="ECO:0000313" key="1">
    <source>
        <dbReference type="EMBL" id="GGE05491.1"/>
    </source>
</evidence>
<gene>
    <name evidence="1" type="primary">soxG</name>
    <name evidence="1" type="ORF">GCM10011390_25670</name>
</gene>
<comment type="caution">
    <text evidence="1">The sequence shown here is derived from an EMBL/GenBank/DDBJ whole genome shotgun (WGS) entry which is preliminary data.</text>
</comment>
<dbReference type="Pfam" id="PF04268">
    <property type="entry name" value="SoxG"/>
    <property type="match status" value="1"/>
</dbReference>
<dbReference type="EMBL" id="BMIQ01000003">
    <property type="protein sequence ID" value="GGE05491.1"/>
    <property type="molecule type" value="Genomic_DNA"/>
</dbReference>
<protein>
    <submittedName>
        <fullName evidence="1">Sarcosine oxidase subunit gamma</fullName>
    </submittedName>
</protein>
<dbReference type="AlphaFoldDB" id="A0A916ZMV7"/>
<reference evidence="1" key="1">
    <citation type="journal article" date="2014" name="Int. J. Syst. Evol. Microbiol.">
        <title>Complete genome sequence of Corynebacterium casei LMG S-19264T (=DSM 44701T), isolated from a smear-ripened cheese.</title>
        <authorList>
            <consortium name="US DOE Joint Genome Institute (JGI-PGF)"/>
            <person name="Walter F."/>
            <person name="Albersmeier A."/>
            <person name="Kalinowski J."/>
            <person name="Ruckert C."/>
        </authorList>
    </citation>
    <scope>NUCLEOTIDE SEQUENCE</scope>
    <source>
        <strain evidence="1">CGMCC 1.15367</strain>
    </source>
</reference>